<dbReference type="InterPro" id="IPR038770">
    <property type="entry name" value="Na+/solute_symporter_sf"/>
</dbReference>
<accession>A0A2H0RKY2</accession>
<dbReference type="GO" id="GO:0006813">
    <property type="term" value="P:potassium ion transport"/>
    <property type="evidence" value="ECO:0007669"/>
    <property type="project" value="InterPro"/>
</dbReference>
<feature type="transmembrane region" description="Helical" evidence="7">
    <location>
        <begin position="80"/>
        <end position="103"/>
    </location>
</feature>
<evidence type="ECO:0000256" key="1">
    <source>
        <dbReference type="ARBA" id="ARBA00004141"/>
    </source>
</evidence>
<feature type="transmembrane region" description="Helical" evidence="7">
    <location>
        <begin position="109"/>
        <end position="129"/>
    </location>
</feature>
<comment type="caution">
    <text evidence="10">The sequence shown here is derived from an EMBL/GenBank/DDBJ whole genome shotgun (WGS) entry which is preliminary data.</text>
</comment>
<keyword evidence="6 7" id="KW-0472">Membrane</keyword>
<feature type="transmembrane region" description="Helical" evidence="7">
    <location>
        <begin position="322"/>
        <end position="342"/>
    </location>
</feature>
<evidence type="ECO:0000256" key="7">
    <source>
        <dbReference type="SAM" id="Phobius"/>
    </source>
</evidence>
<keyword evidence="5 7" id="KW-1133">Transmembrane helix</keyword>
<evidence type="ECO:0000256" key="3">
    <source>
        <dbReference type="ARBA" id="ARBA00022448"/>
    </source>
</evidence>
<feature type="transmembrane region" description="Helical" evidence="7">
    <location>
        <begin position="285"/>
        <end position="310"/>
    </location>
</feature>
<evidence type="ECO:0000313" key="11">
    <source>
        <dbReference type="Proteomes" id="UP000230833"/>
    </source>
</evidence>
<keyword evidence="4 7" id="KW-0812">Transmembrane</keyword>
<feature type="transmembrane region" description="Helical" evidence="7">
    <location>
        <begin position="6"/>
        <end position="24"/>
    </location>
</feature>
<feature type="transmembrane region" description="Helical" evidence="7">
    <location>
        <begin position="141"/>
        <end position="168"/>
    </location>
</feature>
<evidence type="ECO:0000256" key="5">
    <source>
        <dbReference type="ARBA" id="ARBA00022989"/>
    </source>
</evidence>
<dbReference type="Proteomes" id="UP000230833">
    <property type="component" value="Unassembled WGS sequence"/>
</dbReference>
<dbReference type="Pfam" id="PF00999">
    <property type="entry name" value="Na_H_Exchanger"/>
    <property type="match status" value="1"/>
</dbReference>
<feature type="domain" description="Cation/H+ exchanger transmembrane" evidence="8">
    <location>
        <begin position="12"/>
        <end position="363"/>
    </location>
</feature>
<evidence type="ECO:0000256" key="4">
    <source>
        <dbReference type="ARBA" id="ARBA00022692"/>
    </source>
</evidence>
<keyword evidence="3" id="KW-0813">Transport</keyword>
<dbReference type="Pfam" id="PF02254">
    <property type="entry name" value="TrkA_N"/>
    <property type="match status" value="1"/>
</dbReference>
<comment type="similarity">
    <text evidence="2">Belongs to the monovalent cation:proton antiporter 2 (CPA2) transporter (TC 2.A.37) family.</text>
</comment>
<dbReference type="PANTHER" id="PTHR42751">
    <property type="entry name" value="SODIUM/HYDROGEN EXCHANGER FAMILY/TRKA DOMAIN PROTEIN"/>
    <property type="match status" value="1"/>
</dbReference>
<feature type="transmembrane region" description="Helical" evidence="7">
    <location>
        <begin position="348"/>
        <end position="367"/>
    </location>
</feature>
<dbReference type="Gene3D" id="3.40.50.720">
    <property type="entry name" value="NAD(P)-binding Rossmann-like Domain"/>
    <property type="match status" value="1"/>
</dbReference>
<dbReference type="GO" id="GO:0015297">
    <property type="term" value="F:antiporter activity"/>
    <property type="evidence" value="ECO:0007669"/>
    <property type="project" value="InterPro"/>
</dbReference>
<comment type="subcellular location">
    <subcellularLocation>
        <location evidence="1">Membrane</location>
        <topology evidence="1">Multi-pass membrane protein</topology>
    </subcellularLocation>
</comment>
<gene>
    <name evidence="10" type="ORF">COV07_02960</name>
</gene>
<feature type="transmembrane region" description="Helical" evidence="7">
    <location>
        <begin position="180"/>
        <end position="199"/>
    </location>
</feature>
<feature type="transmembrane region" description="Helical" evidence="7">
    <location>
        <begin position="29"/>
        <end position="49"/>
    </location>
</feature>
<organism evidence="10 11">
    <name type="scientific">Candidatus Vogelbacteria bacterium CG10_big_fil_rev_8_21_14_0_10_45_14</name>
    <dbReference type="NCBI Taxonomy" id="1975042"/>
    <lineage>
        <taxon>Bacteria</taxon>
        <taxon>Candidatus Vogeliibacteriota</taxon>
    </lineage>
</organism>
<dbReference type="SUPFAM" id="SSF51735">
    <property type="entry name" value="NAD(P)-binding Rossmann-fold domains"/>
    <property type="match status" value="1"/>
</dbReference>
<feature type="transmembrane region" description="Helical" evidence="7">
    <location>
        <begin position="55"/>
        <end position="73"/>
    </location>
</feature>
<feature type="transmembrane region" description="Helical" evidence="7">
    <location>
        <begin position="211"/>
        <end position="227"/>
    </location>
</feature>
<reference evidence="10 11" key="1">
    <citation type="submission" date="2017-09" db="EMBL/GenBank/DDBJ databases">
        <title>Depth-based differentiation of microbial function through sediment-hosted aquifers and enrichment of novel symbionts in the deep terrestrial subsurface.</title>
        <authorList>
            <person name="Probst A.J."/>
            <person name="Ladd B."/>
            <person name="Jarett J.K."/>
            <person name="Geller-Mcgrath D.E."/>
            <person name="Sieber C.M."/>
            <person name="Emerson J.B."/>
            <person name="Anantharaman K."/>
            <person name="Thomas B.C."/>
            <person name="Malmstrom R."/>
            <person name="Stieglmeier M."/>
            <person name="Klingl A."/>
            <person name="Woyke T."/>
            <person name="Ryan C.M."/>
            <person name="Banfield J.F."/>
        </authorList>
    </citation>
    <scope>NUCLEOTIDE SEQUENCE [LARGE SCALE GENOMIC DNA]</scope>
    <source>
        <strain evidence="10">CG10_big_fil_rev_8_21_14_0_10_45_14</strain>
    </source>
</reference>
<feature type="domain" description="RCK N-terminal" evidence="9">
    <location>
        <begin position="403"/>
        <end position="517"/>
    </location>
</feature>
<evidence type="ECO:0000259" key="9">
    <source>
        <dbReference type="Pfam" id="PF02254"/>
    </source>
</evidence>
<dbReference type="InterPro" id="IPR003148">
    <property type="entry name" value="RCK_N"/>
</dbReference>
<dbReference type="InterPro" id="IPR006153">
    <property type="entry name" value="Cation/H_exchanger_TM"/>
</dbReference>
<dbReference type="GO" id="GO:1902600">
    <property type="term" value="P:proton transmembrane transport"/>
    <property type="evidence" value="ECO:0007669"/>
    <property type="project" value="InterPro"/>
</dbReference>
<dbReference type="AlphaFoldDB" id="A0A2H0RKY2"/>
<dbReference type="PANTHER" id="PTHR42751:SF3">
    <property type="entry name" value="SODIUM_GLUTAMATE SYMPORTER"/>
    <property type="match status" value="1"/>
</dbReference>
<sequence length="561" mass="61593">MPLFLEFSLLLVFACGVAIVMRALRQPILIGYILAGIIVGPVLLNIVSSHEVLDLLSQFGVALLLFTVGLNLNPHVIKTYGLVALMAGIGQVLFTASVGTWIATLFGLAFVPALYLGIALAFSSTIIILKLLQENGDTETLYGKISIGILIVQDLIAVLLLFLVPLVAGSGETSELIGTITRGLLLLGVVIAMGIYLLPRAHSFLSRSQELLYLFAIVWGLGISALFQYVGFSIESGALVAGVALAGLPSRRELSAHLSPVRDFFIVLFFIYLGLQLTFGGGSFIVLALVLSFFVLVGNPLILMIMMGLLGYKKRTSFQTGLTVAQISEFSLVFVALGVSLGHVSQEILSLTTIIGITTIFGSTYFIKYSSSLYNICAPYLSIFERKNAKDESIRERNPRALLLGCSRGGEDFVCFFKRKRIPFMVVDYDPDVVASLRTRGMDAEYGDVGDFEYMKTLPMYDLETVVSTVPNLVINQKVLKLTKRKKGRTPLFICTAGGAEEALALYRKGAHHVMVPHLVGSERATDYLKEFGLDFRQYLTRKRRHVQYLKDRLVRASEKL</sequence>
<dbReference type="EMBL" id="PCYL01000032">
    <property type="protein sequence ID" value="PIR46674.1"/>
    <property type="molecule type" value="Genomic_DNA"/>
</dbReference>
<feature type="transmembrane region" description="Helical" evidence="7">
    <location>
        <begin position="261"/>
        <end position="279"/>
    </location>
</feature>
<name>A0A2H0RKY2_9BACT</name>
<evidence type="ECO:0000313" key="10">
    <source>
        <dbReference type="EMBL" id="PIR46674.1"/>
    </source>
</evidence>
<dbReference type="Gene3D" id="1.20.1530.20">
    <property type="match status" value="1"/>
</dbReference>
<proteinExistence type="inferred from homology"/>
<evidence type="ECO:0000256" key="2">
    <source>
        <dbReference type="ARBA" id="ARBA00005551"/>
    </source>
</evidence>
<dbReference type="InterPro" id="IPR036291">
    <property type="entry name" value="NAD(P)-bd_dom_sf"/>
</dbReference>
<evidence type="ECO:0000259" key="8">
    <source>
        <dbReference type="Pfam" id="PF00999"/>
    </source>
</evidence>
<dbReference type="GO" id="GO:0016020">
    <property type="term" value="C:membrane"/>
    <property type="evidence" value="ECO:0007669"/>
    <property type="project" value="UniProtKB-SubCell"/>
</dbReference>
<evidence type="ECO:0000256" key="6">
    <source>
        <dbReference type="ARBA" id="ARBA00023136"/>
    </source>
</evidence>
<protein>
    <submittedName>
        <fullName evidence="10">Sodium:proton exchanger</fullName>
    </submittedName>
</protein>